<comment type="caution">
    <text evidence="1">The sequence shown here is derived from an EMBL/GenBank/DDBJ whole genome shotgun (WGS) entry which is preliminary data.</text>
</comment>
<organism evidence="1 2">
    <name type="scientific">Puccinia graminis f. sp. tritici</name>
    <dbReference type="NCBI Taxonomy" id="56615"/>
    <lineage>
        <taxon>Eukaryota</taxon>
        <taxon>Fungi</taxon>
        <taxon>Dikarya</taxon>
        <taxon>Basidiomycota</taxon>
        <taxon>Pucciniomycotina</taxon>
        <taxon>Pucciniomycetes</taxon>
        <taxon>Pucciniales</taxon>
        <taxon>Pucciniaceae</taxon>
        <taxon>Puccinia</taxon>
    </lineage>
</organism>
<gene>
    <name evidence="1" type="ORF">PGTUg99_031234</name>
</gene>
<dbReference type="EMBL" id="VDEP01000136">
    <property type="protein sequence ID" value="KAA1129595.1"/>
    <property type="molecule type" value="Genomic_DNA"/>
</dbReference>
<dbReference type="Proteomes" id="UP000325313">
    <property type="component" value="Unassembled WGS sequence"/>
</dbReference>
<evidence type="ECO:0000313" key="1">
    <source>
        <dbReference type="EMBL" id="KAA1129595.1"/>
    </source>
</evidence>
<proteinExistence type="predicted"/>
<dbReference type="AlphaFoldDB" id="A0A5B0RWS5"/>
<protein>
    <submittedName>
        <fullName evidence="1">Uncharacterized protein</fullName>
    </submittedName>
</protein>
<sequence length="117" mass="13597">MRRQMDVLFLLRPRAIRLVDPFGKTLADISFFFTSESFALDQLAFQSPPKINLQSTLGLLHAFCFSLSLFPFRYVFYACSTTTARTIARIKTMNKSSHREAIFFLFSLPSFFFRCLD</sequence>
<accession>A0A5B0RWS5</accession>
<name>A0A5B0RWS5_PUCGR</name>
<evidence type="ECO:0000313" key="2">
    <source>
        <dbReference type="Proteomes" id="UP000325313"/>
    </source>
</evidence>
<reference evidence="1 2" key="1">
    <citation type="submission" date="2019-05" db="EMBL/GenBank/DDBJ databases">
        <title>Emergence of the Ug99 lineage of the wheat stem rust pathogen through somatic hybridization.</title>
        <authorList>
            <person name="Li F."/>
            <person name="Upadhyaya N.M."/>
            <person name="Sperschneider J."/>
            <person name="Matny O."/>
            <person name="Nguyen-Phuc H."/>
            <person name="Mago R."/>
            <person name="Raley C."/>
            <person name="Miller M.E."/>
            <person name="Silverstein K.A.T."/>
            <person name="Henningsen E."/>
            <person name="Hirsch C.D."/>
            <person name="Visser B."/>
            <person name="Pretorius Z.A."/>
            <person name="Steffenson B.J."/>
            <person name="Schwessinger B."/>
            <person name="Dodds P.N."/>
            <person name="Figueroa M."/>
        </authorList>
    </citation>
    <scope>NUCLEOTIDE SEQUENCE [LARGE SCALE GENOMIC DNA]</scope>
    <source>
        <strain evidence="1 2">Ug99</strain>
    </source>
</reference>